<gene>
    <name evidence="1" type="ORF">P2L57_13865</name>
</gene>
<evidence type="ECO:0000313" key="2">
    <source>
        <dbReference type="Proteomes" id="UP001220022"/>
    </source>
</evidence>
<protein>
    <submittedName>
        <fullName evidence="1">Uncharacterized protein</fullName>
    </submittedName>
</protein>
<keyword evidence="2" id="KW-1185">Reference proteome</keyword>
<dbReference type="EMBL" id="JARHTQ010000007">
    <property type="protein sequence ID" value="MDF2256770.1"/>
    <property type="molecule type" value="Genomic_DNA"/>
</dbReference>
<accession>A0ABT5Z132</accession>
<proteinExistence type="predicted"/>
<name>A0ABT5Z132_9ACTN</name>
<dbReference type="Proteomes" id="UP001220022">
    <property type="component" value="Unassembled WGS sequence"/>
</dbReference>
<reference evidence="1 2" key="1">
    <citation type="submission" date="2023-03" db="EMBL/GenBank/DDBJ databases">
        <title>Draft genome sequence of type strain Streptomyces ferralitis JCM 14344.</title>
        <authorList>
            <person name="Klaysubun C."/>
            <person name="Duangmal K."/>
        </authorList>
    </citation>
    <scope>NUCLEOTIDE SEQUENCE [LARGE SCALE GENOMIC DNA]</scope>
    <source>
        <strain evidence="1 2">JCM 14344</strain>
    </source>
</reference>
<comment type="caution">
    <text evidence="1">The sequence shown here is derived from an EMBL/GenBank/DDBJ whole genome shotgun (WGS) entry which is preliminary data.</text>
</comment>
<organism evidence="1 2">
    <name type="scientific">Streptantibioticus ferralitis</name>
    <dbReference type="NCBI Taxonomy" id="236510"/>
    <lineage>
        <taxon>Bacteria</taxon>
        <taxon>Bacillati</taxon>
        <taxon>Actinomycetota</taxon>
        <taxon>Actinomycetes</taxon>
        <taxon>Kitasatosporales</taxon>
        <taxon>Streptomycetaceae</taxon>
        <taxon>Streptantibioticus</taxon>
    </lineage>
</organism>
<evidence type="ECO:0000313" key="1">
    <source>
        <dbReference type="EMBL" id="MDF2256770.1"/>
    </source>
</evidence>
<sequence>MGKWDSTRVGEKRTGAPDVVVVTIPSALPDVPVAGMLPPPGSVVVYVGDSDAPLWQQLRAAALRGDWRRMTETVAPAVADAGTALIAGSRYFDVRCAGRVLQHDVALPKGVPFRTLSFAYTGGPFSEDDLEIVEHSGQVAEYVATSYVIVRRAPELTEVERQLLDAVGPDQLTIRLAHDEPCGNITTFDVVCEAVGRAAREAVAAKHARAGVASAEALPSLSQEAIGEIVGRPGEPAASMTRLLALRQQLSAR</sequence>
<dbReference type="RefSeq" id="WP_275813577.1">
    <property type="nucleotide sequence ID" value="NZ_BAAANM010000001.1"/>
</dbReference>